<comment type="caution">
    <text evidence="2">The sequence shown here is derived from an EMBL/GenBank/DDBJ whole genome shotgun (WGS) entry which is preliminary data.</text>
</comment>
<dbReference type="PANTHER" id="PTHR24148:SF73">
    <property type="entry name" value="HET DOMAIN PROTEIN (AFU_ORTHOLOGUE AFUA_8G01020)"/>
    <property type="match status" value="1"/>
</dbReference>
<dbReference type="AlphaFoldDB" id="A0AAD9YD91"/>
<organism evidence="2 3">
    <name type="scientific">Colletotrichum kahawae</name>
    <name type="common">Coffee berry disease fungus</name>
    <dbReference type="NCBI Taxonomy" id="34407"/>
    <lineage>
        <taxon>Eukaryota</taxon>
        <taxon>Fungi</taxon>
        <taxon>Dikarya</taxon>
        <taxon>Ascomycota</taxon>
        <taxon>Pezizomycotina</taxon>
        <taxon>Sordariomycetes</taxon>
        <taxon>Hypocreomycetidae</taxon>
        <taxon>Glomerellales</taxon>
        <taxon>Glomerellaceae</taxon>
        <taxon>Colletotrichum</taxon>
        <taxon>Colletotrichum gloeosporioides species complex</taxon>
    </lineage>
</organism>
<proteinExistence type="predicted"/>
<protein>
    <submittedName>
        <fullName evidence="2">Heterokaryon incompatibility</fullName>
    </submittedName>
</protein>
<evidence type="ECO:0000313" key="3">
    <source>
        <dbReference type="Proteomes" id="UP001281614"/>
    </source>
</evidence>
<dbReference type="PANTHER" id="PTHR24148">
    <property type="entry name" value="ANKYRIN REPEAT DOMAIN-CONTAINING PROTEIN 39 HOMOLOG-RELATED"/>
    <property type="match status" value="1"/>
</dbReference>
<evidence type="ECO:0000313" key="2">
    <source>
        <dbReference type="EMBL" id="KAK2760653.1"/>
    </source>
</evidence>
<evidence type="ECO:0000259" key="1">
    <source>
        <dbReference type="Pfam" id="PF06985"/>
    </source>
</evidence>
<sequence length="724" mass="82768">MAEARPTAIPDIYFPLPHSDSIRILILLPADRIDAELQGSLVSTRLSDCQDEHTSYVTLSYVWGRKTNPCTATINGRILTIGHNISNALRHIRRRDEPIRLWADAICIDQLNVNERNHQVQQMRDIYASSSETIIYLGNDNGRATSHCAWNFLERNSEWALDNNGNKDFDRPSRLENSLTTFKGTIQDVEASVLSYTWFSRVWVLQEVVVSKLVSIQCGRRGVPWDDFCKSLLVYSGYHRRYDLTIQSREKLDIVQEMFQARCAYQATHDLCHLRPQWYSQVANYRAPSDDITEMLMRARQLEASDPRDKVFALLGISANINMDDKKLAVDYSKPPAQVYADLARFVMTTSESFDMLSHVNHFVRFQPFFASPYGWLPSWVPDWNWSEAARRIEVLRRKMGVEMIKRHRGWQHSQQVKLNTFDIREVQAGTNDRLSPMFPDLPLSGFIGPTFLSCLDKETEEAQAKRREITSDSMRWAGANDSRLDAIGSCLGQVNFLGPWITLRDVDEASFQSIRDRLKDDPREMRRGIISQWRCFLMQKHIGNWQKAQEDPDMLEIPVKEEDWCLLNDDPDLGHDTIEGHLFDRGRKTTGGSGRTAWSNDLGGHVNFITDKSSAVDRKRIGTFDNYVNSDGSCRVILPPATCSGDLVISLRGARVPLIVRPLGKASSYFSENFGVSSKSPFEIRAFVGGMRFKRCKLIGECLVNDFNYLTDSVKEDVVFGME</sequence>
<feature type="domain" description="Heterokaryon incompatibility" evidence="1">
    <location>
        <begin position="56"/>
        <end position="207"/>
    </location>
</feature>
<gene>
    <name evidence="2" type="ORF">CKAH01_05339</name>
</gene>
<dbReference type="InterPro" id="IPR052895">
    <property type="entry name" value="HetReg/Transcr_Mod"/>
</dbReference>
<dbReference type="EMBL" id="VYYT01000168">
    <property type="protein sequence ID" value="KAK2760653.1"/>
    <property type="molecule type" value="Genomic_DNA"/>
</dbReference>
<reference evidence="2" key="1">
    <citation type="submission" date="2023-02" db="EMBL/GenBank/DDBJ databases">
        <title>Colletotrichum kahawae CIFC_Que2 genome sequencing and assembly.</title>
        <authorList>
            <person name="Baroncelli R."/>
        </authorList>
    </citation>
    <scope>NUCLEOTIDE SEQUENCE</scope>
    <source>
        <strain evidence="2">CIFC_Que2</strain>
    </source>
</reference>
<keyword evidence="3" id="KW-1185">Reference proteome</keyword>
<dbReference type="InterPro" id="IPR010730">
    <property type="entry name" value="HET"/>
</dbReference>
<name>A0AAD9YD91_COLKA</name>
<accession>A0AAD9YD91</accession>
<dbReference type="Pfam" id="PF06985">
    <property type="entry name" value="HET"/>
    <property type="match status" value="1"/>
</dbReference>
<dbReference type="Proteomes" id="UP001281614">
    <property type="component" value="Unassembled WGS sequence"/>
</dbReference>